<name>B9M4K0_GEODF</name>
<dbReference type="OrthoDB" id="5381599at2"/>
<dbReference type="EMBL" id="CP001390">
    <property type="protein sequence ID" value="ACM19726.1"/>
    <property type="molecule type" value="Genomic_DNA"/>
</dbReference>
<dbReference type="KEGG" id="geo:Geob_1366"/>
<dbReference type="Proteomes" id="UP000007721">
    <property type="component" value="Chromosome"/>
</dbReference>
<evidence type="ECO:0000256" key="1">
    <source>
        <dbReference type="SAM" id="MobiDB-lite"/>
    </source>
</evidence>
<evidence type="ECO:0000313" key="3">
    <source>
        <dbReference type="Proteomes" id="UP000007721"/>
    </source>
</evidence>
<organism evidence="2 3">
    <name type="scientific">Geotalea daltonii (strain DSM 22248 / JCM 15807 / FRC-32)</name>
    <name type="common">Geobacter daltonii</name>
    <dbReference type="NCBI Taxonomy" id="316067"/>
    <lineage>
        <taxon>Bacteria</taxon>
        <taxon>Pseudomonadati</taxon>
        <taxon>Thermodesulfobacteriota</taxon>
        <taxon>Desulfuromonadia</taxon>
        <taxon>Geobacterales</taxon>
        <taxon>Geobacteraceae</taxon>
        <taxon>Geotalea</taxon>
    </lineage>
</organism>
<sequence length="126" mass="14056">MVGGFNHNIKYKGEIFHVQTEDSGIANPHIITLLYRGGTILASIKTSYADIIKVDNLEQVVEDLMKEQHKDMMRRLKSAEFDQRIFNKSPDNAAPAPVPEKKPAANGAGTQSLDEIILDYLITDDD</sequence>
<protein>
    <submittedName>
        <fullName evidence="2">Uncharacterized protein</fullName>
    </submittedName>
</protein>
<dbReference type="STRING" id="316067.Geob_1366"/>
<dbReference type="RefSeq" id="WP_012646455.1">
    <property type="nucleotide sequence ID" value="NC_011979.1"/>
</dbReference>
<evidence type="ECO:0000313" key="2">
    <source>
        <dbReference type="EMBL" id="ACM19726.1"/>
    </source>
</evidence>
<keyword evidence="3" id="KW-1185">Reference proteome</keyword>
<reference evidence="2 3" key="1">
    <citation type="submission" date="2009-01" db="EMBL/GenBank/DDBJ databases">
        <title>Complete sequence of Geobacter sp. FRC-32.</title>
        <authorList>
            <consortium name="US DOE Joint Genome Institute"/>
            <person name="Lucas S."/>
            <person name="Copeland A."/>
            <person name="Lapidus A."/>
            <person name="Glavina del Rio T."/>
            <person name="Dalin E."/>
            <person name="Tice H."/>
            <person name="Bruce D."/>
            <person name="Goodwin L."/>
            <person name="Pitluck S."/>
            <person name="Saunders E."/>
            <person name="Brettin T."/>
            <person name="Detter J.C."/>
            <person name="Han C."/>
            <person name="Larimer F."/>
            <person name="Land M."/>
            <person name="Hauser L."/>
            <person name="Kyrpides N."/>
            <person name="Ovchinnikova G."/>
            <person name="Kostka J."/>
            <person name="Richardson P."/>
        </authorList>
    </citation>
    <scope>NUCLEOTIDE SEQUENCE [LARGE SCALE GENOMIC DNA]</scope>
    <source>
        <strain evidence="3">DSM 22248 / JCM 15807 / FRC-32</strain>
    </source>
</reference>
<proteinExistence type="predicted"/>
<feature type="region of interest" description="Disordered" evidence="1">
    <location>
        <begin position="87"/>
        <end position="110"/>
    </location>
</feature>
<dbReference type="eggNOG" id="ENOG5032XYS">
    <property type="taxonomic scope" value="Bacteria"/>
</dbReference>
<accession>B9M4K0</accession>
<dbReference type="HOGENOM" id="CLU_094189_1_0_7"/>
<dbReference type="AlphaFoldDB" id="B9M4K0"/>
<gene>
    <name evidence="2" type="ordered locus">Geob_1366</name>
</gene>